<dbReference type="AlphaFoldDB" id="A0A1G2MZB9"/>
<evidence type="ECO:0000313" key="2">
    <source>
        <dbReference type="EMBL" id="OHA29227.1"/>
    </source>
</evidence>
<dbReference type="EMBL" id="MHRT01000005">
    <property type="protein sequence ID" value="OHA29227.1"/>
    <property type="molecule type" value="Genomic_DNA"/>
</dbReference>
<keyword evidence="1" id="KW-0472">Membrane</keyword>
<keyword evidence="1" id="KW-0812">Transmembrane</keyword>
<evidence type="ECO:0000313" key="3">
    <source>
        <dbReference type="Proteomes" id="UP000178089"/>
    </source>
</evidence>
<keyword evidence="1" id="KW-1133">Transmembrane helix</keyword>
<sequence>MILQLILTILIGAIEILFGWLPDASTLPSVFGYSLDTAFVTAMGYWQSFSSVVWPVVFPFQCALFYMGFLLTIQVVKIFLGHRTPSATT</sequence>
<feature type="transmembrane region" description="Helical" evidence="1">
    <location>
        <begin position="56"/>
        <end position="80"/>
    </location>
</feature>
<reference evidence="2 3" key="1">
    <citation type="journal article" date="2016" name="Nat. Commun.">
        <title>Thousands of microbial genomes shed light on interconnected biogeochemical processes in an aquifer system.</title>
        <authorList>
            <person name="Anantharaman K."/>
            <person name="Brown C.T."/>
            <person name="Hug L.A."/>
            <person name="Sharon I."/>
            <person name="Castelle C.J."/>
            <person name="Probst A.J."/>
            <person name="Thomas B.C."/>
            <person name="Singh A."/>
            <person name="Wilkins M.J."/>
            <person name="Karaoz U."/>
            <person name="Brodie E.L."/>
            <person name="Williams K.H."/>
            <person name="Hubbard S.S."/>
            <person name="Banfield J.F."/>
        </authorList>
    </citation>
    <scope>NUCLEOTIDE SEQUENCE [LARGE SCALE GENOMIC DNA]</scope>
</reference>
<protein>
    <submittedName>
        <fullName evidence="2">Uncharacterized protein</fullName>
    </submittedName>
</protein>
<gene>
    <name evidence="2" type="ORF">A3F51_01275</name>
</gene>
<dbReference type="STRING" id="1802315.A3F51_01275"/>
<evidence type="ECO:0000256" key="1">
    <source>
        <dbReference type="SAM" id="Phobius"/>
    </source>
</evidence>
<name>A0A1G2MZB9_9BACT</name>
<organism evidence="2 3">
    <name type="scientific">Candidatus Taylorbacteria bacterium RIFCSPHIGHO2_12_FULL_45_16</name>
    <dbReference type="NCBI Taxonomy" id="1802315"/>
    <lineage>
        <taxon>Bacteria</taxon>
        <taxon>Candidatus Tayloriibacteriota</taxon>
    </lineage>
</organism>
<accession>A0A1G2MZB9</accession>
<dbReference type="Proteomes" id="UP000178089">
    <property type="component" value="Unassembled WGS sequence"/>
</dbReference>
<proteinExistence type="predicted"/>
<comment type="caution">
    <text evidence="2">The sequence shown here is derived from an EMBL/GenBank/DDBJ whole genome shotgun (WGS) entry which is preliminary data.</text>
</comment>